<proteinExistence type="inferred from homology"/>
<dbReference type="OrthoDB" id="9806956at2"/>
<dbReference type="AlphaFoldDB" id="A0A069D1B0"/>
<evidence type="ECO:0000256" key="5">
    <source>
        <dbReference type="ARBA" id="ARBA00022842"/>
    </source>
</evidence>
<feature type="domain" description="Alpha-D-phosphohexomutase alpha/beta/alpha" evidence="10">
    <location>
        <begin position="215"/>
        <end position="318"/>
    </location>
</feature>
<keyword evidence="3" id="KW-0597">Phosphoprotein</keyword>
<organism evidence="12 13">
    <name type="scientific">Bacteroides graminisolvens DSM 19988 = JCM 15093</name>
    <dbReference type="NCBI Taxonomy" id="1121097"/>
    <lineage>
        <taxon>Bacteria</taxon>
        <taxon>Pseudomonadati</taxon>
        <taxon>Bacteroidota</taxon>
        <taxon>Bacteroidia</taxon>
        <taxon>Bacteroidales</taxon>
        <taxon>Bacteroidaceae</taxon>
        <taxon>Bacteroides</taxon>
    </lineage>
</organism>
<dbReference type="Pfam" id="PF02880">
    <property type="entry name" value="PGM_PMM_III"/>
    <property type="match status" value="1"/>
</dbReference>
<keyword evidence="4 7" id="KW-0479">Metal-binding</keyword>
<evidence type="ECO:0000259" key="9">
    <source>
        <dbReference type="Pfam" id="PF02878"/>
    </source>
</evidence>
<dbReference type="eggNOG" id="COG1109">
    <property type="taxonomic scope" value="Bacteria"/>
</dbReference>
<evidence type="ECO:0000256" key="2">
    <source>
        <dbReference type="ARBA" id="ARBA00010231"/>
    </source>
</evidence>
<dbReference type="InterPro" id="IPR036900">
    <property type="entry name" value="A-D-PHexomutase_C_sf"/>
</dbReference>
<feature type="domain" description="Alpha-D-phosphohexomutase alpha/beta/alpha" evidence="11">
    <location>
        <begin position="328"/>
        <end position="453"/>
    </location>
</feature>
<dbReference type="STRING" id="1121097.GCA_000428125_01665"/>
<dbReference type="SUPFAM" id="SSF53738">
    <property type="entry name" value="Phosphoglucomutase, first 3 domains"/>
    <property type="match status" value="3"/>
</dbReference>
<keyword evidence="5 7" id="KW-0460">Magnesium</keyword>
<dbReference type="Proteomes" id="UP000027601">
    <property type="component" value="Unassembled WGS sequence"/>
</dbReference>
<dbReference type="PANTHER" id="PTHR45745:SF1">
    <property type="entry name" value="PHOSPHOGLUCOMUTASE 2B-RELATED"/>
    <property type="match status" value="1"/>
</dbReference>
<name>A0A069D1B0_9BACE</name>
<evidence type="ECO:0000259" key="10">
    <source>
        <dbReference type="Pfam" id="PF02879"/>
    </source>
</evidence>
<accession>A0A069D1B0</accession>
<dbReference type="GO" id="GO:0008973">
    <property type="term" value="F:phosphopentomutase activity"/>
    <property type="evidence" value="ECO:0007669"/>
    <property type="project" value="TreeGrafter"/>
</dbReference>
<dbReference type="PANTHER" id="PTHR45745">
    <property type="entry name" value="PHOSPHOMANNOMUTASE 45A"/>
    <property type="match status" value="1"/>
</dbReference>
<comment type="similarity">
    <text evidence="2 7">Belongs to the phosphohexose mutase family.</text>
</comment>
<evidence type="ECO:0000259" key="8">
    <source>
        <dbReference type="Pfam" id="PF00408"/>
    </source>
</evidence>
<comment type="caution">
    <text evidence="12">The sequence shown here is derived from an EMBL/GenBank/DDBJ whole genome shotgun (WGS) entry which is preliminary data.</text>
</comment>
<sequence>MENQELIKQVTEKAEKWLSPAYDAETQAEVKKMLENEDKTELIESFYKDLEFGTGGLRGIMGSGSNRMNIYTVGGATQGLSNYLNKNFKELKQISVVVGHDCRNNSRKFAEISANIFSANGIKVYLFEALRPTPEISFAIRHLGCQSGIVITASHNPKEYNGYKAYWDDGAQVLAPHDTGIIEEVERISSAAEIKFEGNPDLIEIIGENIDSAFLEMVKTVSIAPDVIKRHHDMKIVYTPIHGTGITLIPRALKSWGFTNVIDVPEQNVISGDFPTVKSPNPEEPAALSMAIDKAKEMDADLVMASDPDADRVGISCKNDKGEWVLINGNQTCMMYLYYILTQYRALGKITGNEFCVKTIVTTELIKKIADKNNIEMLDCYTGFKWIAREIRLNEGKKKYIGGGEESYGFLAEDFVRDKDAVSACCLIAEIAAWAKDNGKTLYQLLQDIYVEYGFSKEKGISVVKKGKSGAEEIKQMMTNFRNNPPKEMAGSKIVLWKDFQTLKQTDAAGHVTDLVMPDTSNVLQYFTEDGSKVSVRPSGTEPKIKFYVEVQGEMGCRNCYAGADAAADEKIQAVLKSLGV</sequence>
<evidence type="ECO:0000313" key="12">
    <source>
        <dbReference type="EMBL" id="GAK36227.1"/>
    </source>
</evidence>
<evidence type="ECO:0000256" key="4">
    <source>
        <dbReference type="ARBA" id="ARBA00022723"/>
    </source>
</evidence>
<dbReference type="GO" id="GO:0005975">
    <property type="term" value="P:carbohydrate metabolic process"/>
    <property type="evidence" value="ECO:0007669"/>
    <property type="project" value="InterPro"/>
</dbReference>
<dbReference type="GO" id="GO:0006166">
    <property type="term" value="P:purine ribonucleoside salvage"/>
    <property type="evidence" value="ECO:0007669"/>
    <property type="project" value="TreeGrafter"/>
</dbReference>
<dbReference type="Gene3D" id="3.40.120.10">
    <property type="entry name" value="Alpha-D-Glucose-1,6-Bisphosphate, subunit A, domain 3"/>
    <property type="match status" value="3"/>
</dbReference>
<dbReference type="InterPro" id="IPR005843">
    <property type="entry name" value="A-D-PHexomutase_C"/>
</dbReference>
<dbReference type="GO" id="GO:0000287">
    <property type="term" value="F:magnesium ion binding"/>
    <property type="evidence" value="ECO:0007669"/>
    <property type="project" value="InterPro"/>
</dbReference>
<dbReference type="PROSITE" id="PS00710">
    <property type="entry name" value="PGM_PMM"/>
    <property type="match status" value="1"/>
</dbReference>
<dbReference type="SUPFAM" id="SSF55957">
    <property type="entry name" value="Phosphoglucomutase, C-terminal domain"/>
    <property type="match status" value="1"/>
</dbReference>
<dbReference type="InterPro" id="IPR005844">
    <property type="entry name" value="A-D-PHexomutase_a/b/a-I"/>
</dbReference>
<dbReference type="InterPro" id="IPR005841">
    <property type="entry name" value="Alpha-D-phosphohexomutase_SF"/>
</dbReference>
<keyword evidence="13" id="KW-1185">Reference proteome</keyword>
<dbReference type="RefSeq" id="WP_024996183.1">
    <property type="nucleotide sequence ID" value="NZ_ATZI01000005.1"/>
</dbReference>
<dbReference type="InterPro" id="IPR016066">
    <property type="entry name" value="A-D-PHexomutase_CS"/>
</dbReference>
<dbReference type="InterPro" id="IPR016055">
    <property type="entry name" value="A-D-PHexomutase_a/b/a-I/II/III"/>
</dbReference>
<feature type="domain" description="Alpha-D-phosphohexomutase alpha/beta/alpha" evidence="9">
    <location>
        <begin position="51"/>
        <end position="190"/>
    </location>
</feature>
<dbReference type="Pfam" id="PF00408">
    <property type="entry name" value="PGM_PMM_IV"/>
    <property type="match status" value="1"/>
</dbReference>
<gene>
    <name evidence="12" type="ORF">JCM15093_1375</name>
</gene>
<evidence type="ECO:0000259" key="11">
    <source>
        <dbReference type="Pfam" id="PF02880"/>
    </source>
</evidence>
<protein>
    <submittedName>
        <fullName evidence="12">Phosphoglucomutase</fullName>
    </submittedName>
</protein>
<dbReference type="CDD" id="cd05799">
    <property type="entry name" value="PGM2"/>
    <property type="match status" value="1"/>
</dbReference>
<dbReference type="Pfam" id="PF02878">
    <property type="entry name" value="PGM_PMM_I"/>
    <property type="match status" value="1"/>
</dbReference>
<dbReference type="PRINTS" id="PR00509">
    <property type="entry name" value="PGMPMM"/>
</dbReference>
<evidence type="ECO:0000256" key="6">
    <source>
        <dbReference type="ARBA" id="ARBA00023235"/>
    </source>
</evidence>
<dbReference type="InterPro" id="IPR005846">
    <property type="entry name" value="A-D-PHexomutase_a/b/a-III"/>
</dbReference>
<feature type="domain" description="Alpha-D-phosphohexomutase C-terminal" evidence="8">
    <location>
        <begin position="512"/>
        <end position="552"/>
    </location>
</feature>
<evidence type="ECO:0000313" key="13">
    <source>
        <dbReference type="Proteomes" id="UP000027601"/>
    </source>
</evidence>
<evidence type="ECO:0000256" key="1">
    <source>
        <dbReference type="ARBA" id="ARBA00001946"/>
    </source>
</evidence>
<evidence type="ECO:0000256" key="3">
    <source>
        <dbReference type="ARBA" id="ARBA00022553"/>
    </source>
</evidence>
<dbReference type="Gene3D" id="3.30.310.50">
    <property type="entry name" value="Alpha-D-phosphohexomutase, C-terminal domain"/>
    <property type="match status" value="1"/>
</dbReference>
<dbReference type="Pfam" id="PF02879">
    <property type="entry name" value="PGM_PMM_II"/>
    <property type="match status" value="1"/>
</dbReference>
<evidence type="ECO:0000256" key="7">
    <source>
        <dbReference type="RuleBase" id="RU004326"/>
    </source>
</evidence>
<dbReference type="InterPro" id="IPR005845">
    <property type="entry name" value="A-D-PHexomutase_a/b/a-II"/>
</dbReference>
<comment type="cofactor">
    <cofactor evidence="1">
        <name>Mg(2+)</name>
        <dbReference type="ChEBI" id="CHEBI:18420"/>
    </cofactor>
</comment>
<dbReference type="EMBL" id="BAJS01000005">
    <property type="protein sequence ID" value="GAK36227.1"/>
    <property type="molecule type" value="Genomic_DNA"/>
</dbReference>
<reference evidence="12 13" key="1">
    <citation type="journal article" date="2015" name="Microbes Environ.">
        <title>Distribution and evolution of nitrogen fixation genes in the phylum bacteroidetes.</title>
        <authorList>
            <person name="Inoue J."/>
            <person name="Oshima K."/>
            <person name="Suda W."/>
            <person name="Sakamoto M."/>
            <person name="Iino T."/>
            <person name="Noda S."/>
            <person name="Hongoh Y."/>
            <person name="Hattori M."/>
            <person name="Ohkuma M."/>
        </authorList>
    </citation>
    <scope>NUCLEOTIDE SEQUENCE [LARGE SCALE GENOMIC DNA]</scope>
    <source>
        <strain evidence="12 13">JCM 15093</strain>
    </source>
</reference>
<keyword evidence="6" id="KW-0413">Isomerase</keyword>